<dbReference type="Gene3D" id="3.30.870.10">
    <property type="entry name" value="Endonuclease Chain A"/>
    <property type="match status" value="2"/>
</dbReference>
<evidence type="ECO:0000256" key="11">
    <source>
        <dbReference type="SAM" id="Phobius"/>
    </source>
</evidence>
<feature type="transmembrane region" description="Helical" evidence="11">
    <location>
        <begin position="37"/>
        <end position="57"/>
    </location>
</feature>
<keyword evidence="6" id="KW-0964">Secreted</keyword>
<protein>
    <recommendedName>
        <fullName evidence="4">Phospholipase D</fullName>
    </recommendedName>
    <alternativeName>
        <fullName evidence="10">Choline phosphatase</fullName>
    </alternativeName>
</protein>
<dbReference type="InterPro" id="IPR027379">
    <property type="entry name" value="CLS_N"/>
</dbReference>
<evidence type="ECO:0000256" key="9">
    <source>
        <dbReference type="ARBA" id="ARBA00023136"/>
    </source>
</evidence>
<accession>A0ABQ1QWT8</accession>
<name>A0ABQ1QWT8_9RHOB</name>
<dbReference type="InterPro" id="IPR001736">
    <property type="entry name" value="PLipase_D/transphosphatidylase"/>
</dbReference>
<keyword evidence="9 11" id="KW-0472">Membrane</keyword>
<sequence>MSVFLTHGVIVFGVLASGLAIMWVLQQPRSPQSALAWILFIVVVPYLGVPLFFVLGIRKRGTRYDEIAFAPTESTPPLHRIDDQLTRLGLPAAAPGHEILFETEPQTARANLANLVAGAHNSLDVVLYRLDPDPYGEEFVTGLTEAAERGVRVRLILDQVGTWRRPRKALAALRAAGGEMRLFSPVHNLVATGRLNLRNHRKMVIADGAKIWSGGRNVGRSYLGPQDHPGTWLDLSFLITGPVVQRYCEVFEADWAKDNGAAHPTPAAGTTPPDGGAVAQLIPSGPDLPHDGLHDALVHAIHTARERIWIASPYLLPTDQLQHALITAARLGRDVRLIVPARSNQHLADFARGAYLRHFEDAGCRILRHTGPMLHAKAAIFDDAAIIGSANLDVRSMLLNFETALALYDAASVALLAEWFAGLESDCETGTRPASLPRRLAESAFRLGAPLL</sequence>
<evidence type="ECO:0000256" key="3">
    <source>
        <dbReference type="ARBA" id="ARBA00004651"/>
    </source>
</evidence>
<keyword evidence="5" id="KW-1003">Cell membrane</keyword>
<dbReference type="Pfam" id="PF13091">
    <property type="entry name" value="PLDc_2"/>
    <property type="match status" value="2"/>
</dbReference>
<organism evidence="13 14">
    <name type="scientific">Sinisalibacter lacisalsi</name>
    <dbReference type="NCBI Taxonomy" id="1526570"/>
    <lineage>
        <taxon>Bacteria</taxon>
        <taxon>Pseudomonadati</taxon>
        <taxon>Pseudomonadota</taxon>
        <taxon>Alphaproteobacteria</taxon>
        <taxon>Rhodobacterales</taxon>
        <taxon>Roseobacteraceae</taxon>
        <taxon>Sinisalibacter</taxon>
    </lineage>
</organism>
<feature type="domain" description="PLD phosphodiesterase" evidence="12">
    <location>
        <begin position="370"/>
        <end position="396"/>
    </location>
</feature>
<gene>
    <name evidence="13" type="primary">ybhO</name>
    <name evidence="13" type="ORF">GCM10011358_32330</name>
</gene>
<evidence type="ECO:0000256" key="2">
    <source>
        <dbReference type="ARBA" id="ARBA00004613"/>
    </source>
</evidence>
<evidence type="ECO:0000313" key="13">
    <source>
        <dbReference type="EMBL" id="GGD46209.1"/>
    </source>
</evidence>
<evidence type="ECO:0000256" key="10">
    <source>
        <dbReference type="ARBA" id="ARBA00029594"/>
    </source>
</evidence>
<keyword evidence="7 11" id="KW-0812">Transmembrane</keyword>
<evidence type="ECO:0000256" key="5">
    <source>
        <dbReference type="ARBA" id="ARBA00022475"/>
    </source>
</evidence>
<dbReference type="PANTHER" id="PTHR21248:SF22">
    <property type="entry name" value="PHOSPHOLIPASE D"/>
    <property type="match status" value="1"/>
</dbReference>
<reference evidence="14" key="1">
    <citation type="journal article" date="2019" name="Int. J. Syst. Evol. Microbiol.">
        <title>The Global Catalogue of Microorganisms (GCM) 10K type strain sequencing project: providing services to taxonomists for standard genome sequencing and annotation.</title>
        <authorList>
            <consortium name="The Broad Institute Genomics Platform"/>
            <consortium name="The Broad Institute Genome Sequencing Center for Infectious Disease"/>
            <person name="Wu L."/>
            <person name="Ma J."/>
        </authorList>
    </citation>
    <scope>NUCLEOTIDE SEQUENCE [LARGE SCALE GENOMIC DNA]</scope>
    <source>
        <strain evidence="14">CGMCC 1.12922</strain>
    </source>
</reference>
<evidence type="ECO:0000256" key="8">
    <source>
        <dbReference type="ARBA" id="ARBA00022989"/>
    </source>
</evidence>
<dbReference type="RefSeq" id="WP_188529805.1">
    <property type="nucleotide sequence ID" value="NZ_BMGI01000006.1"/>
</dbReference>
<comment type="caution">
    <text evidence="13">The sequence shown here is derived from an EMBL/GenBank/DDBJ whole genome shotgun (WGS) entry which is preliminary data.</text>
</comment>
<keyword evidence="8 11" id="KW-1133">Transmembrane helix</keyword>
<evidence type="ECO:0000259" key="12">
    <source>
        <dbReference type="PROSITE" id="PS50035"/>
    </source>
</evidence>
<comment type="subcellular location">
    <subcellularLocation>
        <location evidence="3">Cell membrane</location>
        <topology evidence="3">Multi-pass membrane protein</topology>
    </subcellularLocation>
    <subcellularLocation>
        <location evidence="2">Secreted</location>
    </subcellularLocation>
</comment>
<dbReference type="InterPro" id="IPR025202">
    <property type="entry name" value="PLD-like_dom"/>
</dbReference>
<evidence type="ECO:0000256" key="1">
    <source>
        <dbReference type="ARBA" id="ARBA00003145"/>
    </source>
</evidence>
<keyword evidence="14" id="KW-1185">Reference proteome</keyword>
<dbReference type="SUPFAM" id="SSF56024">
    <property type="entry name" value="Phospholipase D/nuclease"/>
    <property type="match status" value="2"/>
</dbReference>
<evidence type="ECO:0000256" key="7">
    <source>
        <dbReference type="ARBA" id="ARBA00022692"/>
    </source>
</evidence>
<dbReference type="SMART" id="SM00155">
    <property type="entry name" value="PLDc"/>
    <property type="match status" value="2"/>
</dbReference>
<dbReference type="Pfam" id="PF13396">
    <property type="entry name" value="PLDc_N"/>
    <property type="match status" value="1"/>
</dbReference>
<dbReference type="EMBL" id="BMGI01000006">
    <property type="protein sequence ID" value="GGD46209.1"/>
    <property type="molecule type" value="Genomic_DNA"/>
</dbReference>
<feature type="transmembrane region" description="Helical" evidence="11">
    <location>
        <begin position="6"/>
        <end position="25"/>
    </location>
</feature>
<evidence type="ECO:0000256" key="6">
    <source>
        <dbReference type="ARBA" id="ARBA00022525"/>
    </source>
</evidence>
<proteinExistence type="predicted"/>
<comment type="function">
    <text evidence="1">Could be a virulence factor.</text>
</comment>
<evidence type="ECO:0000256" key="4">
    <source>
        <dbReference type="ARBA" id="ARBA00018392"/>
    </source>
</evidence>
<dbReference type="Proteomes" id="UP000617355">
    <property type="component" value="Unassembled WGS sequence"/>
</dbReference>
<feature type="domain" description="PLD phosphodiesterase" evidence="12">
    <location>
        <begin position="195"/>
        <end position="222"/>
    </location>
</feature>
<dbReference type="PANTHER" id="PTHR21248">
    <property type="entry name" value="CARDIOLIPIN SYNTHASE"/>
    <property type="match status" value="1"/>
</dbReference>
<dbReference type="PROSITE" id="PS50035">
    <property type="entry name" value="PLD"/>
    <property type="match status" value="2"/>
</dbReference>
<evidence type="ECO:0000313" key="14">
    <source>
        <dbReference type="Proteomes" id="UP000617355"/>
    </source>
</evidence>